<organism evidence="5 6">
    <name type="scientific">Bombiscardovia apis</name>
    <dbReference type="NCBI Taxonomy" id="2932182"/>
    <lineage>
        <taxon>Bacteria</taxon>
        <taxon>Bacillati</taxon>
        <taxon>Actinomycetota</taxon>
        <taxon>Actinomycetes</taxon>
        <taxon>Bifidobacteriales</taxon>
        <taxon>Bifidobacteriaceae</taxon>
        <taxon>Bombiscardovia</taxon>
    </lineage>
</organism>
<dbReference type="InterPro" id="IPR018702">
    <property type="entry name" value="DUF2207"/>
</dbReference>
<dbReference type="InterPro" id="IPR048389">
    <property type="entry name" value="YciQ-like_C"/>
</dbReference>
<feature type="compositionally biased region" description="Gly residues" evidence="1">
    <location>
        <begin position="753"/>
        <end position="782"/>
    </location>
</feature>
<feature type="transmembrane region" description="Helical" evidence="2">
    <location>
        <begin position="50"/>
        <end position="71"/>
    </location>
</feature>
<keyword evidence="6" id="KW-1185">Reference proteome</keyword>
<dbReference type="Proteomes" id="UP001321748">
    <property type="component" value="Chromosome"/>
</dbReference>
<dbReference type="RefSeq" id="WP_317642717.1">
    <property type="nucleotide sequence ID" value="NZ_AP026800.1"/>
</dbReference>
<feature type="domain" description="Predicted membrane protein YciQ-like C-terminal" evidence="4">
    <location>
        <begin position="401"/>
        <end position="675"/>
    </location>
</feature>
<evidence type="ECO:0000313" key="5">
    <source>
        <dbReference type="EMBL" id="BDR55213.1"/>
    </source>
</evidence>
<dbReference type="Pfam" id="PF09972">
    <property type="entry name" value="DUF2207"/>
    <property type="match status" value="1"/>
</dbReference>
<evidence type="ECO:0000256" key="2">
    <source>
        <dbReference type="SAM" id="Phobius"/>
    </source>
</evidence>
<keyword evidence="2" id="KW-0812">Transmembrane</keyword>
<evidence type="ECO:0000259" key="3">
    <source>
        <dbReference type="Pfam" id="PF09972"/>
    </source>
</evidence>
<feature type="domain" description="DUF2207" evidence="3">
    <location>
        <begin position="83"/>
        <end position="324"/>
    </location>
</feature>
<gene>
    <name evidence="5" type="ORF">KIMH_13240</name>
</gene>
<evidence type="ECO:0000259" key="4">
    <source>
        <dbReference type="Pfam" id="PF20990"/>
    </source>
</evidence>
<feature type="transmembrane region" description="Helical" evidence="2">
    <location>
        <begin position="367"/>
        <end position="389"/>
    </location>
</feature>
<keyword evidence="2" id="KW-1133">Transmembrane helix</keyword>
<feature type="region of interest" description="Disordered" evidence="1">
    <location>
        <begin position="749"/>
        <end position="782"/>
    </location>
</feature>
<evidence type="ECO:0000256" key="1">
    <source>
        <dbReference type="SAM" id="MobiDB-lite"/>
    </source>
</evidence>
<evidence type="ECO:0000313" key="6">
    <source>
        <dbReference type="Proteomes" id="UP001321748"/>
    </source>
</evidence>
<dbReference type="Pfam" id="PF20990">
    <property type="entry name" value="DUF2207_C"/>
    <property type="match status" value="1"/>
</dbReference>
<dbReference type="EMBL" id="AP026800">
    <property type="protein sequence ID" value="BDR55213.1"/>
    <property type="molecule type" value="Genomic_DNA"/>
</dbReference>
<feature type="region of interest" description="Disordered" evidence="1">
    <location>
        <begin position="1"/>
        <end position="33"/>
    </location>
</feature>
<protein>
    <submittedName>
        <fullName evidence="5">Membrane protein</fullName>
    </submittedName>
</protein>
<reference evidence="5 6" key="1">
    <citation type="journal article" date="2023" name="Microbiol. Spectr.">
        <title>Symbiosis of Carpenter Bees with Uncharacterized Lactic Acid Bacteria Showing NAD Auxotrophy.</title>
        <authorList>
            <person name="Kawasaki S."/>
            <person name="Ozawa K."/>
            <person name="Mori T."/>
            <person name="Yamamoto A."/>
            <person name="Ito M."/>
            <person name="Ohkuma M."/>
            <person name="Sakamoto M."/>
            <person name="Matsutani M."/>
        </authorList>
    </citation>
    <scope>NUCLEOTIDE SEQUENCE [LARGE SCALE GENOMIC DNA]</scope>
    <source>
        <strain evidence="5 6">KimH</strain>
    </source>
</reference>
<keyword evidence="2" id="KW-0472">Membrane</keyword>
<sequence>MSNPNEQGIYTAQPNPPLQQSNPYTTGASPLPTNAQLGGRKGGFWSAKRFFSSLAIAIIITAVLGFLFAVVTTAARTPELSYNSLKYDTTVLPNGDLRVKQRVDMRLLSREDDDGDKPWRQLYQQYEIKPLNLTGISDVSVRNVSDDRTYSRTEAISPSSVADVPDWDDSQANRWYMSVADRYSEDGHPDYQYTPLASGTPSSSEFASCEAGRESCTVEIGWNIPQIDKADSLVFEIEMTMHGVSTAYDDVTSFQWEPVGTNNETQIESVTGTIHLPKGANASNCKAWLHFTGESTSSRGADGSLRFEAKRVAPGQYIDTAVTMDHSLTQGVERTMRGEQGKNIADREDKEERSWRQMQQTKARTVLIVWAILGIVVLAAVIYCLATAFSTRRQSQYHGEVIYRRDAPQMSPASAAALGTVVYGGKRQLRSRQMASSVLSLANKGAIAIYPGPAQRYAGLNLLQTDAHSLGEAMRSASGKQDKADKTSTVVIYPVASQNPDSLGLTGSERAVLDLLLKAGERLQTAVFDMNQMRDSFKDYEKASTLLENFENAVAAEFGLLAATRSRENSVILEVLAVIGAVFVWLLGKVTGQTFLGACTGSVLMISAIFALCYGASEVLTEQGQDWAGQVVGFRSYITDFSSFADRGVNDLVMWGTYLVYAAALGISKEAMQQLAKAYPQVTDEAWLDAHPDHQLIYMSYRSYGVNGGWNSSSGSMGSESFNQAFVPDFSDLGGQLSSSFSQLQSTISDASGGSGSSGGSFSGGGFGGSSGGSGGGSFGGR</sequence>
<feature type="transmembrane region" description="Helical" evidence="2">
    <location>
        <begin position="594"/>
        <end position="614"/>
    </location>
</feature>
<feature type="transmembrane region" description="Helical" evidence="2">
    <location>
        <begin position="571"/>
        <end position="588"/>
    </location>
</feature>
<accession>A0ABM8BEH9</accession>
<proteinExistence type="predicted"/>
<name>A0ABM8BEH9_9BIFI</name>